<evidence type="ECO:0000256" key="2">
    <source>
        <dbReference type="ARBA" id="ARBA00023125"/>
    </source>
</evidence>
<evidence type="ECO:0000256" key="1">
    <source>
        <dbReference type="ARBA" id="ARBA00023015"/>
    </source>
</evidence>
<dbReference type="SMART" id="SM00342">
    <property type="entry name" value="HTH_ARAC"/>
    <property type="match status" value="1"/>
</dbReference>
<dbReference type="InterPro" id="IPR018060">
    <property type="entry name" value="HTH_AraC"/>
</dbReference>
<dbReference type="AlphaFoldDB" id="A0A4R9G7U3"/>
<dbReference type="Pfam" id="PF20240">
    <property type="entry name" value="DUF6597"/>
    <property type="match status" value="1"/>
</dbReference>
<feature type="domain" description="HTH araC/xylS-type" evidence="4">
    <location>
        <begin position="163"/>
        <end position="262"/>
    </location>
</feature>
<dbReference type="Gene3D" id="1.10.10.60">
    <property type="entry name" value="Homeodomain-like"/>
    <property type="match status" value="1"/>
</dbReference>
<dbReference type="Proteomes" id="UP000297453">
    <property type="component" value="Unassembled WGS sequence"/>
</dbReference>
<dbReference type="PANTHER" id="PTHR46796:SF13">
    <property type="entry name" value="HTH-TYPE TRANSCRIPTIONAL ACTIVATOR RHAS"/>
    <property type="match status" value="1"/>
</dbReference>
<proteinExistence type="predicted"/>
<dbReference type="GO" id="GO:0003700">
    <property type="term" value="F:DNA-binding transcription factor activity"/>
    <property type="evidence" value="ECO:0007669"/>
    <property type="project" value="InterPro"/>
</dbReference>
<keyword evidence="6" id="KW-1185">Reference proteome</keyword>
<dbReference type="InterPro" id="IPR046532">
    <property type="entry name" value="DUF6597"/>
</dbReference>
<reference evidence="5" key="1">
    <citation type="journal article" date="2019" name="PLoS Negl. Trop. Dis.">
        <title>Revisiting the worldwide diversity of Leptospira species in the environment.</title>
        <authorList>
            <person name="Vincent A.T."/>
            <person name="Schiettekatte O."/>
            <person name="Bourhy P."/>
            <person name="Veyrier F.J."/>
            <person name="Picardeau M."/>
        </authorList>
    </citation>
    <scope>NUCLEOTIDE SEQUENCE [LARGE SCALE GENOMIC DNA]</scope>
    <source>
        <strain evidence="5">SSS9</strain>
    </source>
</reference>
<keyword evidence="3" id="KW-0804">Transcription</keyword>
<accession>A0A4R9G7U3</accession>
<dbReference type="PANTHER" id="PTHR46796">
    <property type="entry name" value="HTH-TYPE TRANSCRIPTIONAL ACTIVATOR RHAS-RELATED"/>
    <property type="match status" value="1"/>
</dbReference>
<name>A0A4R9G7U3_9LEPT</name>
<dbReference type="Pfam" id="PF12833">
    <property type="entry name" value="HTH_18"/>
    <property type="match status" value="1"/>
</dbReference>
<dbReference type="PROSITE" id="PS01124">
    <property type="entry name" value="HTH_ARAC_FAMILY_2"/>
    <property type="match status" value="1"/>
</dbReference>
<evidence type="ECO:0000256" key="3">
    <source>
        <dbReference type="ARBA" id="ARBA00023163"/>
    </source>
</evidence>
<evidence type="ECO:0000259" key="4">
    <source>
        <dbReference type="PROSITE" id="PS01124"/>
    </source>
</evidence>
<organism evidence="5 6">
    <name type="scientific">Leptospira semungkisensis</name>
    <dbReference type="NCBI Taxonomy" id="2484985"/>
    <lineage>
        <taxon>Bacteria</taxon>
        <taxon>Pseudomonadati</taxon>
        <taxon>Spirochaetota</taxon>
        <taxon>Spirochaetia</taxon>
        <taxon>Leptospirales</taxon>
        <taxon>Leptospiraceae</taxon>
        <taxon>Leptospira</taxon>
    </lineage>
</organism>
<dbReference type="InterPro" id="IPR009057">
    <property type="entry name" value="Homeodomain-like_sf"/>
</dbReference>
<dbReference type="SUPFAM" id="SSF46689">
    <property type="entry name" value="Homeodomain-like"/>
    <property type="match status" value="1"/>
</dbReference>
<dbReference type="GO" id="GO:0043565">
    <property type="term" value="F:sequence-specific DNA binding"/>
    <property type="evidence" value="ECO:0007669"/>
    <property type="project" value="InterPro"/>
</dbReference>
<evidence type="ECO:0000313" key="5">
    <source>
        <dbReference type="EMBL" id="TGK07325.1"/>
    </source>
</evidence>
<sequence length="269" mass="31251">MKTDLRKPRGIIRSMAGENWNLTLSAPSDSLSFYVEHYWSVRWDMSESGPMVQENLPHPTVHLVFEKDNTKIFGVVSGRFTKSLEGKNRVFGIKFRPGAFYPFYKKPVSDFTDKEITIEQVFGVSTKPLEDEVFSLESESDLVHSAEDFLYERLPEEKDENIALINQLVERVIADRSILKVEDLSEISGQGIRNLQRIFNQYVGVSPKWVINRYRMHEILERITENTDWVRLAMDLGYFDQAHFIKDFKRMVGKSPEEYSKSAHSTQLT</sequence>
<gene>
    <name evidence="5" type="ORF">EHO59_04240</name>
</gene>
<dbReference type="InterPro" id="IPR050204">
    <property type="entry name" value="AraC_XylS_family_regulators"/>
</dbReference>
<evidence type="ECO:0000313" key="6">
    <source>
        <dbReference type="Proteomes" id="UP000297453"/>
    </source>
</evidence>
<dbReference type="RefSeq" id="WP_135585060.1">
    <property type="nucleotide sequence ID" value="NZ_RQEP01000005.1"/>
</dbReference>
<keyword evidence="1" id="KW-0805">Transcription regulation</keyword>
<keyword evidence="2" id="KW-0238">DNA-binding</keyword>
<dbReference type="OrthoDB" id="323290at2"/>
<comment type="caution">
    <text evidence="5">The sequence shown here is derived from an EMBL/GenBank/DDBJ whole genome shotgun (WGS) entry which is preliminary data.</text>
</comment>
<protein>
    <submittedName>
        <fullName evidence="5">AraC family transcriptional regulator</fullName>
    </submittedName>
</protein>
<dbReference type="EMBL" id="RQEP01000005">
    <property type="protein sequence ID" value="TGK07325.1"/>
    <property type="molecule type" value="Genomic_DNA"/>
</dbReference>